<proteinExistence type="predicted"/>
<dbReference type="Proteomes" id="UP000438182">
    <property type="component" value="Unassembled WGS sequence"/>
</dbReference>
<organism evidence="1 2">
    <name type="scientific">Agromyces seonyuensis</name>
    <dbReference type="NCBI Taxonomy" id="2662446"/>
    <lineage>
        <taxon>Bacteria</taxon>
        <taxon>Bacillati</taxon>
        <taxon>Actinomycetota</taxon>
        <taxon>Actinomycetes</taxon>
        <taxon>Micrococcales</taxon>
        <taxon>Microbacteriaceae</taxon>
        <taxon>Agromyces</taxon>
    </lineage>
</organism>
<dbReference type="EMBL" id="WSTA01000119">
    <property type="protein sequence ID" value="MWC00271.1"/>
    <property type="molecule type" value="Genomic_DNA"/>
</dbReference>
<evidence type="ECO:0000313" key="2">
    <source>
        <dbReference type="Proteomes" id="UP000438182"/>
    </source>
</evidence>
<reference evidence="1 2" key="1">
    <citation type="submission" date="2019-12" db="EMBL/GenBank/DDBJ databases">
        <authorList>
            <person name="Kim Y.S."/>
        </authorList>
    </citation>
    <scope>NUCLEOTIDE SEQUENCE [LARGE SCALE GENOMIC DNA]</scope>
    <source>
        <strain evidence="1 2">MMS17-SY077</strain>
    </source>
</reference>
<feature type="non-terminal residue" evidence="1">
    <location>
        <position position="187"/>
    </location>
</feature>
<gene>
    <name evidence="1" type="ORF">GB864_17155</name>
</gene>
<dbReference type="AlphaFoldDB" id="A0A6I4P0Z3"/>
<keyword evidence="2" id="KW-1185">Reference proteome</keyword>
<name>A0A6I4P0Z3_9MICO</name>
<evidence type="ECO:0000313" key="1">
    <source>
        <dbReference type="EMBL" id="MWC00271.1"/>
    </source>
</evidence>
<sequence>MPRLPDVLTTADLPLAELCAARIDGDLVRLAAGWTAVDEPDLRETRAAAIAVDVPGGLIAVRFTAAWVHGAVDAPPVVGQFASDIAKRRSSILAPTIEHSELVLASGDLARYAGVPCTTPERTAYDLARDRQADDERVVPALTRLLAGRTDVAARVAERLDVPHLPHAALARGRLAAALRHLAAGRA</sequence>
<comment type="caution">
    <text evidence="1">The sequence shown here is derived from an EMBL/GenBank/DDBJ whole genome shotgun (WGS) entry which is preliminary data.</text>
</comment>
<accession>A0A6I4P0Z3</accession>
<evidence type="ECO:0008006" key="3">
    <source>
        <dbReference type="Google" id="ProtNLM"/>
    </source>
</evidence>
<dbReference type="RefSeq" id="WP_160426909.1">
    <property type="nucleotide sequence ID" value="NZ_WSTA01000119.1"/>
</dbReference>
<protein>
    <recommendedName>
        <fullName evidence="3">AbiEi antitoxin C-terminal domain-containing protein</fullName>
    </recommendedName>
</protein>